<keyword evidence="6 7" id="KW-0472">Membrane</keyword>
<dbReference type="AlphaFoldDB" id="A0A7J7JVI5"/>
<keyword evidence="5 7" id="KW-1133">Transmembrane helix</keyword>
<feature type="transmembrane region" description="Helical" evidence="7">
    <location>
        <begin position="148"/>
        <end position="166"/>
    </location>
</feature>
<evidence type="ECO:0000313" key="10">
    <source>
        <dbReference type="Proteomes" id="UP000593567"/>
    </source>
</evidence>
<feature type="transmembrane region" description="Helical" evidence="7">
    <location>
        <begin position="221"/>
        <end position="240"/>
    </location>
</feature>
<dbReference type="InterPro" id="IPR050173">
    <property type="entry name" value="ABC_transporter_C-like"/>
</dbReference>
<evidence type="ECO:0000256" key="2">
    <source>
        <dbReference type="ARBA" id="ARBA00022692"/>
    </source>
</evidence>
<accession>A0A7J7JVI5</accession>
<reference evidence="9" key="1">
    <citation type="submission" date="2020-06" db="EMBL/GenBank/DDBJ databases">
        <title>Draft genome of Bugula neritina, a colonial animal packing powerful symbionts and potential medicines.</title>
        <authorList>
            <person name="Rayko M."/>
        </authorList>
    </citation>
    <scope>NUCLEOTIDE SEQUENCE [LARGE SCALE GENOMIC DNA]</scope>
    <source>
        <strain evidence="9">Kwan_BN1</strain>
    </source>
</reference>
<dbReference type="PANTHER" id="PTHR24223:SF447">
    <property type="entry name" value="MULTIDRUG RESISTANCE-ASSOCIATED PROTEIN 5"/>
    <property type="match status" value="1"/>
</dbReference>
<evidence type="ECO:0000256" key="3">
    <source>
        <dbReference type="ARBA" id="ARBA00022741"/>
    </source>
</evidence>
<keyword evidence="10" id="KW-1185">Reference proteome</keyword>
<evidence type="ECO:0000256" key="4">
    <source>
        <dbReference type="ARBA" id="ARBA00022840"/>
    </source>
</evidence>
<evidence type="ECO:0000256" key="6">
    <source>
        <dbReference type="ARBA" id="ARBA00023136"/>
    </source>
</evidence>
<dbReference type="InterPro" id="IPR036640">
    <property type="entry name" value="ABC1_TM_sf"/>
</dbReference>
<dbReference type="Proteomes" id="UP000593567">
    <property type="component" value="Unassembled WGS sequence"/>
</dbReference>
<comment type="caution">
    <text evidence="9">The sequence shown here is derived from an EMBL/GenBank/DDBJ whole genome shotgun (WGS) entry which is preliminary data.</text>
</comment>
<feature type="domain" description="ABC transmembrane type-1" evidence="8">
    <location>
        <begin position="115"/>
        <end position="268"/>
    </location>
</feature>
<evidence type="ECO:0000259" key="8">
    <source>
        <dbReference type="PROSITE" id="PS50929"/>
    </source>
</evidence>
<keyword evidence="4" id="KW-0067">ATP-binding</keyword>
<feature type="transmembrane region" description="Helical" evidence="7">
    <location>
        <begin position="114"/>
        <end position="136"/>
    </location>
</feature>
<dbReference type="SUPFAM" id="SSF90123">
    <property type="entry name" value="ABC transporter transmembrane region"/>
    <property type="match status" value="1"/>
</dbReference>
<evidence type="ECO:0000313" key="9">
    <source>
        <dbReference type="EMBL" id="KAF6029977.1"/>
    </source>
</evidence>
<protein>
    <submittedName>
        <fullName evidence="9">ABCC5</fullName>
    </submittedName>
</protein>
<dbReference type="PROSITE" id="PS50929">
    <property type="entry name" value="ABC_TM1F"/>
    <property type="match status" value="1"/>
</dbReference>
<dbReference type="Gene3D" id="1.20.1560.10">
    <property type="entry name" value="ABC transporter type 1, transmembrane domain"/>
    <property type="match status" value="1"/>
</dbReference>
<dbReference type="EMBL" id="VXIV02001770">
    <property type="protein sequence ID" value="KAF6029977.1"/>
    <property type="molecule type" value="Genomic_DNA"/>
</dbReference>
<evidence type="ECO:0000256" key="5">
    <source>
        <dbReference type="ARBA" id="ARBA00022989"/>
    </source>
</evidence>
<sequence length="273" mass="30003">MLATQSYTPTEEDRSYKGWKHLIPFRKRSKNPKTLPLTSAGPLSYVTGFWLSGLIFHSNKSNLTKTDLYNTPWRDSAACNLERFEKIWDEEVSKHGKANCSVVRAVCKLIRSRLIISAILIVLLSACAVVGPAYFLQTLLKLNADPDASTGIKILYIVALAIWTNFSTQVQLVTFTTTNVAAVRVRGGVFSAVFKKILYQKIQSKSAGELINLCAADGQRLYWAVMNGIFVFGSMMGAILGGTYSVYLLGPWGASGFVLVLVALPLPQPGVCR</sequence>
<evidence type="ECO:0000256" key="1">
    <source>
        <dbReference type="ARBA" id="ARBA00022448"/>
    </source>
</evidence>
<keyword evidence="3" id="KW-0547">Nucleotide-binding</keyword>
<evidence type="ECO:0000256" key="7">
    <source>
        <dbReference type="SAM" id="Phobius"/>
    </source>
</evidence>
<gene>
    <name evidence="9" type="ORF">EB796_011716</name>
</gene>
<dbReference type="PANTHER" id="PTHR24223">
    <property type="entry name" value="ATP-BINDING CASSETTE SUB-FAMILY C"/>
    <property type="match status" value="1"/>
</dbReference>
<feature type="transmembrane region" description="Helical" evidence="7">
    <location>
        <begin position="246"/>
        <end position="266"/>
    </location>
</feature>
<dbReference type="GO" id="GO:0005524">
    <property type="term" value="F:ATP binding"/>
    <property type="evidence" value="ECO:0007669"/>
    <property type="project" value="UniProtKB-KW"/>
</dbReference>
<name>A0A7J7JVI5_BUGNE</name>
<proteinExistence type="predicted"/>
<dbReference type="OrthoDB" id="6500128at2759"/>
<keyword evidence="2 7" id="KW-0812">Transmembrane</keyword>
<keyword evidence="1" id="KW-0813">Transport</keyword>
<organism evidence="9 10">
    <name type="scientific">Bugula neritina</name>
    <name type="common">Brown bryozoan</name>
    <name type="synonym">Sertularia neritina</name>
    <dbReference type="NCBI Taxonomy" id="10212"/>
    <lineage>
        <taxon>Eukaryota</taxon>
        <taxon>Metazoa</taxon>
        <taxon>Spiralia</taxon>
        <taxon>Lophotrochozoa</taxon>
        <taxon>Bryozoa</taxon>
        <taxon>Gymnolaemata</taxon>
        <taxon>Cheilostomatida</taxon>
        <taxon>Flustrina</taxon>
        <taxon>Buguloidea</taxon>
        <taxon>Bugulidae</taxon>
        <taxon>Bugula</taxon>
    </lineage>
</organism>
<dbReference type="GO" id="GO:0140359">
    <property type="term" value="F:ABC-type transporter activity"/>
    <property type="evidence" value="ECO:0007669"/>
    <property type="project" value="InterPro"/>
</dbReference>
<dbReference type="InterPro" id="IPR011527">
    <property type="entry name" value="ABC1_TM_dom"/>
</dbReference>
<dbReference type="GO" id="GO:0016020">
    <property type="term" value="C:membrane"/>
    <property type="evidence" value="ECO:0007669"/>
    <property type="project" value="InterPro"/>
</dbReference>
<feature type="transmembrane region" description="Helical" evidence="7">
    <location>
        <begin position="35"/>
        <end position="56"/>
    </location>
</feature>